<gene>
    <name evidence="2" type="ORF">LY01_00522</name>
</gene>
<dbReference type="AlphaFoldDB" id="A0A2S6IR62"/>
<dbReference type="RefSeq" id="WP_104514241.1">
    <property type="nucleotide sequence ID" value="NZ_MQVW01000027.1"/>
</dbReference>
<evidence type="ECO:0000313" key="3">
    <source>
        <dbReference type="Proteomes" id="UP000239002"/>
    </source>
</evidence>
<sequence>MDNQPNNNQEQEVDLVPVFVWISNGFKNLFNAIGGLFKGLGHFLILFLIFIKNNIILLGILFVLGAGLGNYLSRQSKKNFTAQLRVQPNFESAGQLISNLEYYNSLVEEEDFTTLGKELNLTTDEASTLVSFEITADYNDTELLEEYDYMARRADTIALENYTFEGFKLAKRDIDYQFYKVEIAAKSKTALEKAAVLAIEVEDNPLIKAQRTAGRETTAFNISKMEYQLAEIDSLISAYQVAIKDKESSLSSGTNVFVNGQSKTETFKDLFNEKARMLFNLETEREKKYGYENTVNIVSYFVKKGVIVNKHLTVTFAFVFFGFGLLIALIPLVFRFLNTYQKEHNS</sequence>
<dbReference type="Proteomes" id="UP000239002">
    <property type="component" value="Unassembled WGS sequence"/>
</dbReference>
<accession>A0A2S6IR62</accession>
<keyword evidence="1" id="KW-1133">Transmembrane helix</keyword>
<evidence type="ECO:0000313" key="2">
    <source>
        <dbReference type="EMBL" id="PPK96698.1"/>
    </source>
</evidence>
<reference evidence="2 3" key="1">
    <citation type="submission" date="2018-02" db="EMBL/GenBank/DDBJ databases">
        <title>Genomic Encyclopedia of Archaeal and Bacterial Type Strains, Phase II (KMG-II): from individual species to whole genera.</title>
        <authorList>
            <person name="Goeker M."/>
        </authorList>
    </citation>
    <scope>NUCLEOTIDE SEQUENCE [LARGE SCALE GENOMIC DNA]</scope>
    <source>
        <strain evidence="2 3">DSM 16809</strain>
    </source>
</reference>
<dbReference type="OrthoDB" id="1452530at2"/>
<comment type="caution">
    <text evidence="2">The sequence shown here is derived from an EMBL/GenBank/DDBJ whole genome shotgun (WGS) entry which is preliminary data.</text>
</comment>
<keyword evidence="3" id="KW-1185">Reference proteome</keyword>
<keyword evidence="1" id="KW-0812">Transmembrane</keyword>
<proteinExistence type="predicted"/>
<name>A0A2S6IR62_9FLAO</name>
<dbReference type="EMBL" id="PTJE01000001">
    <property type="protein sequence ID" value="PPK96698.1"/>
    <property type="molecule type" value="Genomic_DNA"/>
</dbReference>
<keyword evidence="1" id="KW-0472">Membrane</keyword>
<protein>
    <submittedName>
        <fullName evidence="2">Uncharacterized protein</fullName>
    </submittedName>
</protein>
<evidence type="ECO:0000256" key="1">
    <source>
        <dbReference type="SAM" id="Phobius"/>
    </source>
</evidence>
<feature type="transmembrane region" description="Helical" evidence="1">
    <location>
        <begin position="29"/>
        <end position="49"/>
    </location>
</feature>
<feature type="transmembrane region" description="Helical" evidence="1">
    <location>
        <begin position="55"/>
        <end position="73"/>
    </location>
</feature>
<organism evidence="2 3">
    <name type="scientific">Nonlabens xylanidelens</name>
    <dbReference type="NCBI Taxonomy" id="191564"/>
    <lineage>
        <taxon>Bacteria</taxon>
        <taxon>Pseudomonadati</taxon>
        <taxon>Bacteroidota</taxon>
        <taxon>Flavobacteriia</taxon>
        <taxon>Flavobacteriales</taxon>
        <taxon>Flavobacteriaceae</taxon>
        <taxon>Nonlabens</taxon>
    </lineage>
</organism>
<feature type="transmembrane region" description="Helical" evidence="1">
    <location>
        <begin position="312"/>
        <end position="337"/>
    </location>
</feature>